<comment type="caution">
    <text evidence="2">The sequence shown here is derived from an EMBL/GenBank/DDBJ whole genome shotgun (WGS) entry which is preliminary data.</text>
</comment>
<feature type="compositionally biased region" description="Basic and acidic residues" evidence="1">
    <location>
        <begin position="521"/>
        <end position="554"/>
    </location>
</feature>
<feature type="compositionally biased region" description="Polar residues" evidence="1">
    <location>
        <begin position="608"/>
        <end position="642"/>
    </location>
</feature>
<gene>
    <name evidence="2" type="ORF">PLOB_00037087</name>
</gene>
<reference evidence="2 3" key="1">
    <citation type="submission" date="2022-05" db="EMBL/GenBank/DDBJ databases">
        <authorList>
            <consortium name="Genoscope - CEA"/>
            <person name="William W."/>
        </authorList>
    </citation>
    <scope>NUCLEOTIDE SEQUENCE [LARGE SCALE GENOMIC DNA]</scope>
</reference>
<dbReference type="PANTHER" id="PTHR16155">
    <property type="entry name" value="DED DOMAIN-CONTAINING PROTEIN"/>
    <property type="match status" value="1"/>
</dbReference>
<keyword evidence="3" id="KW-1185">Reference proteome</keyword>
<dbReference type="PANTHER" id="PTHR16155:SF19">
    <property type="entry name" value="DED DOMAIN-CONTAINING PROTEIN"/>
    <property type="match status" value="1"/>
</dbReference>
<feature type="region of interest" description="Disordered" evidence="1">
    <location>
        <begin position="430"/>
        <end position="495"/>
    </location>
</feature>
<feature type="compositionally biased region" description="Low complexity" evidence="1">
    <location>
        <begin position="246"/>
        <end position="259"/>
    </location>
</feature>
<feature type="compositionally biased region" description="Basic and acidic residues" evidence="1">
    <location>
        <begin position="2224"/>
        <end position="2235"/>
    </location>
</feature>
<feature type="compositionally biased region" description="Basic and acidic residues" evidence="1">
    <location>
        <begin position="470"/>
        <end position="495"/>
    </location>
</feature>
<feature type="compositionally biased region" description="Polar residues" evidence="1">
    <location>
        <begin position="2202"/>
        <end position="2220"/>
    </location>
</feature>
<evidence type="ECO:0000313" key="2">
    <source>
        <dbReference type="EMBL" id="CAH3133827.1"/>
    </source>
</evidence>
<evidence type="ECO:0000256" key="1">
    <source>
        <dbReference type="SAM" id="MobiDB-lite"/>
    </source>
</evidence>
<feature type="compositionally biased region" description="Basic and acidic residues" evidence="1">
    <location>
        <begin position="123"/>
        <end position="137"/>
    </location>
</feature>
<dbReference type="EMBL" id="CALNXK010000053">
    <property type="protein sequence ID" value="CAH3133827.1"/>
    <property type="molecule type" value="Genomic_DNA"/>
</dbReference>
<feature type="compositionally biased region" description="Basic and acidic residues" evidence="1">
    <location>
        <begin position="260"/>
        <end position="270"/>
    </location>
</feature>
<organism evidence="2 3">
    <name type="scientific">Porites lobata</name>
    <dbReference type="NCBI Taxonomy" id="104759"/>
    <lineage>
        <taxon>Eukaryota</taxon>
        <taxon>Metazoa</taxon>
        <taxon>Cnidaria</taxon>
        <taxon>Anthozoa</taxon>
        <taxon>Hexacorallia</taxon>
        <taxon>Scleractinia</taxon>
        <taxon>Fungiina</taxon>
        <taxon>Poritidae</taxon>
        <taxon>Porites</taxon>
    </lineage>
</organism>
<evidence type="ECO:0000313" key="3">
    <source>
        <dbReference type="Proteomes" id="UP001159405"/>
    </source>
</evidence>
<name>A0ABN8P8U3_9CNID</name>
<sequence>MGEEASSVSDDREYHRVFAALDELDHSDLRALFKEKHFRDKTLSFMKSEEELKLILKEELGLPFGQRFEFSRLWFEKYHGKDAPPGNQQKKESKEKSGVQLLHQDERRSSSAVSSGAVVVGPGDRHEKKNDGREAALHNESSIHSVEEIPTSSRGRNYVQKDNFTDRKSELNQTKTIKRNSNFEDKLVHPKLQIGSSDDYFFSEDGKTVKHHVFSRSAPAGNPGSQGEEESKEKPRVQVVQENDGRSSGAVSSGAVVVGPRDEHKKKNDGREAALHIESKVFSEEEIQISPPGNSYVKEDNFTEMISTARRYETQDSLVGRLTDKTTALQQAKTLKRKSNFEDELACPDVESASCDDCFFDDAKTMIQRVLSGDDDGNVTKFLKSADVDNLRISSEENPIARSLKNDKETDLSEETGHKIFQMDRAITEIPDHDEDNTKVSVNMRSTLDDKAKKKKGKKASVGTESSIQTKEDKEEGPRFKEANDVEKASQSKLGLHDIGGRIEGIKGNESARAAEIKGKIMDQKDEEHELKDSNPHSGKESKSKKNKQPKESEESTATISGSDDKMKEDVIPSAGQAPSAGNYLEKQNEKMLVKGNITETLPHREALQSNTKTLRSASQENVTSDTGKLAQQNAQQTLNKASESKGKAHHADSMAQDKAKHPKDVLRCTPRGRGVPGRSISYEKGSVLDAEENRELEFKSLVSAPSCSLPWKIMEKAKKFICACLNADRHGIIYFGVGDSLEKGSKYHHGEIIELDVEQMRDDINKAFQFVLDDHIKSDAGPLQKGGEQNCVNMYFVPVKSQGIRSHSFVIEIEVARDWRFCKDKVYYSKSWIEKRGVFKECGEKRALSDFFKVKDEFDDVAIRTNGASTSVKPYEVESQVKKPLEVKYKDWRKKKRQGAHEIPEELNLDDADAKRYSDVLKERLRELNFKENGFMLIANKLPAQYRGTAHFSFLQNIPWMAVFDLFDPSSKQDGLHHACNETSDAPRAKIRTLDEFKEISPDKDSLISTRSTTWIFNSEEMQKGDWIKCSKDCLYRALSAYKQCFPPGNLICVFLCVSETAVNEMADIMESSFSILGNWARSCVTILSESRTVVEPFIKASKLSLQKELAECSVTGIPCSLLKEIVRELVGPSKFEEKGATTKLPYFTGFKEVLNKTINSWDDLELYCPKPPLPRLAEEIGKERDAFYKGAQVSQVNLFHGHSIPRSLEKDVSAKVANALKSLTKENVFENYQVKTITVSYEPGSGATTLCRRVLWSKKGEYRCAVVKAITSLTDYQIEKLQCIGYDEENIHYSRPVLVLVDNFPESDVRLLTEHIKKRQTRCVLLTTLPISKTGNNFEITLRKLDEEETTRVKDILNNITGIDSERRREAEQVLEREKRFIWFGLELFGREYQNIEERVQNHIGNILGAFLGERVEEHQMLLAMCCFFNKYSDGNIILPHSVVLDFLYLRLSGTETKGPSIQDIHEAFGGLLLEVQDDKHGYYGWRPAHSLVSEVVTSRIDVEETAVLALEKVVHGKAYVTKFLKQQVFRLFLDRKRISDPVLLKEQAADEGNVGTDLENEVFGFYGRRTRYSPVIEEILERESSVREAGALKVLLAVCEQATQTEEKAYAWQQLARFMGYEMRTKVMDKDEDLHQRLYNAMKKESTTKHPMPQNGIDAAHKSVDIAVSLQPSYTNHYNSKGVLYLLQLKDYKPPSLRSLSEAVEICRKALEIYDKALATSKGANHFPMIGKIQAIILLLEIVKDLPCFHSDDMKFTRYLKEGHAPSEVVEVLSFEQQSFVQSLSSTILDVLNELFGNVKLKQTTTYDENEIRSLNNAKIRGSNLRRKFYEITGLDKTELCSEEYSIRLLSSASQDLALYQQQVQDILYIKDETPYSSWSKLDNNDVHLIYQLLKSLCLLGHGSHNDMLICSKACLHLKEKPPVDDLDKIIKIFVEKFPNSEWANLFYYMIHFPIPSGGLAQYTPQTKEAIKKCVTIVQQKAGSGFRKSGAEYFLGKGIGLNAIVNSHEFQWVETKWKTKTQFWRGKEPSEKLERVKGQKETGRKGIISYHGIQINFDNTLYPNESRDDLWFYLGFTVAGPYAYDPVDNDTYDSIKRQSASLVPATFSAFSERSTHSSQLSNNTSKCGARRKVRLHQPQAKDFLLEENSNENDSSDPEIFHDIPEASDDNNGLITVGGRFNALIERRSVQNTHNESESRWNGNKQASSKDQWQTVQRKTSKGRESQAKVDEVKDRSVLGRRGSTKKYFDLKCETRDGKLHHGAFVLGSRKAQECRKHKLGSGNEETDRCNYAHGWRGDTLQFVCTKCTDEGKFLCNEKVKHEPYIWNLGPYLNSRGEVWKC</sequence>
<proteinExistence type="predicted"/>
<protein>
    <submittedName>
        <fullName evidence="2">Uncharacterized protein</fullName>
    </submittedName>
</protein>
<feature type="region of interest" description="Disordered" evidence="1">
    <location>
        <begin position="79"/>
        <end position="177"/>
    </location>
</feature>
<feature type="compositionally biased region" description="Polar residues" evidence="1">
    <location>
        <begin position="2116"/>
        <end position="2129"/>
    </location>
</feature>
<feature type="compositionally biased region" description="Basic and acidic residues" evidence="1">
    <location>
        <begin position="89"/>
        <end position="109"/>
    </location>
</feature>
<feature type="compositionally biased region" description="Polar residues" evidence="1">
    <location>
        <begin position="139"/>
        <end position="155"/>
    </location>
</feature>
<feature type="compositionally biased region" description="Basic and acidic residues" evidence="1">
    <location>
        <begin position="643"/>
        <end position="667"/>
    </location>
</feature>
<feature type="compositionally biased region" description="Low complexity" evidence="1">
    <location>
        <begin position="110"/>
        <end position="121"/>
    </location>
</feature>
<feature type="region of interest" description="Disordered" evidence="1">
    <location>
        <begin position="600"/>
        <end position="673"/>
    </location>
</feature>
<feature type="region of interest" description="Disordered" evidence="1">
    <location>
        <begin position="214"/>
        <end position="270"/>
    </location>
</feature>
<accession>A0ABN8P8U3</accession>
<dbReference type="Proteomes" id="UP001159405">
    <property type="component" value="Unassembled WGS sequence"/>
</dbReference>
<feature type="region of interest" description="Disordered" evidence="1">
    <location>
        <begin position="2192"/>
        <end position="2235"/>
    </location>
</feature>
<feature type="region of interest" description="Disordered" evidence="1">
    <location>
        <begin position="2116"/>
        <end position="2175"/>
    </location>
</feature>
<feature type="compositionally biased region" description="Basic and acidic residues" evidence="1">
    <location>
        <begin position="2192"/>
        <end position="2201"/>
    </location>
</feature>
<feature type="region of interest" description="Disordered" evidence="1">
    <location>
        <begin position="521"/>
        <end position="585"/>
    </location>
</feature>